<sequence>MSYAEETVEANQGQLVRTEKHKPKLRVVFGLNNDSHSFS</sequence>
<dbReference type="EMBL" id="AUSW01000015">
    <property type="protein sequence ID" value="ERL56271.1"/>
    <property type="molecule type" value="Genomic_DNA"/>
</dbReference>
<dbReference type="AlphaFoldDB" id="U4T7Z9"/>
<proteinExistence type="predicted"/>
<name>U4T7Z9_9GAMM</name>
<protein>
    <submittedName>
        <fullName evidence="1">Uncharacterized protein</fullName>
    </submittedName>
</protein>
<evidence type="ECO:0000313" key="1">
    <source>
        <dbReference type="EMBL" id="ERL56271.1"/>
    </source>
</evidence>
<comment type="caution">
    <text evidence="1">The sequence shown here is derived from an EMBL/GenBank/DDBJ whole genome shotgun (WGS) entry which is preliminary data.</text>
</comment>
<dbReference type="Proteomes" id="UP000016761">
    <property type="component" value="Unassembled WGS sequence"/>
</dbReference>
<gene>
    <name evidence="1" type="ORF">M917_0949</name>
</gene>
<organism evidence="1 2">
    <name type="scientific">Psychrobacter aquaticus CMS 56</name>
    <dbReference type="NCBI Taxonomy" id="1354303"/>
    <lineage>
        <taxon>Bacteria</taxon>
        <taxon>Pseudomonadati</taxon>
        <taxon>Pseudomonadota</taxon>
        <taxon>Gammaproteobacteria</taxon>
        <taxon>Moraxellales</taxon>
        <taxon>Moraxellaceae</taxon>
        <taxon>Psychrobacter</taxon>
    </lineage>
</organism>
<accession>U4T7Z9</accession>
<dbReference type="PATRIC" id="fig|1354303.4.peg.936"/>
<keyword evidence="2" id="KW-1185">Reference proteome</keyword>
<reference evidence="1 2" key="1">
    <citation type="journal article" date="2013" name="Genome Announc.">
        <title>Draft Genome Sequence of Psychrobacter aquaticus Strain CMS 56T, Isolated from a Cyanobacterial Mat Sample Collected from Water Bodies in the McMurdo Dry Valley Region of Antarctica.</title>
        <authorList>
            <person name="Reddy G.S."/>
            <person name="Ara S."/>
            <person name="Singh A."/>
            <person name="Kumar Pinnaka A."/>
            <person name="Shivaji S."/>
        </authorList>
    </citation>
    <scope>NUCLEOTIDE SEQUENCE [LARGE SCALE GENOMIC DNA]</scope>
    <source>
        <strain evidence="1 2">CMS 56</strain>
    </source>
</reference>
<dbReference type="STRING" id="1354303.M917_0949"/>
<evidence type="ECO:0000313" key="2">
    <source>
        <dbReference type="Proteomes" id="UP000016761"/>
    </source>
</evidence>